<dbReference type="PROSITE" id="PS50876">
    <property type="entry name" value="ZF_INTEGRASE"/>
    <property type="match status" value="1"/>
</dbReference>
<accession>A0A7L4MQH8</accession>
<dbReference type="Pfam" id="PF02022">
    <property type="entry name" value="Integrase_Zn"/>
    <property type="match status" value="1"/>
</dbReference>
<organism evidence="11 12">
    <name type="scientific">Glareola pratincola</name>
    <name type="common">Collared pratincole</name>
    <name type="synonym">Hirundo pratincola</name>
    <dbReference type="NCBI Taxonomy" id="43316"/>
    <lineage>
        <taxon>Eukaryota</taxon>
        <taxon>Metazoa</taxon>
        <taxon>Chordata</taxon>
        <taxon>Craniata</taxon>
        <taxon>Vertebrata</taxon>
        <taxon>Euteleostomi</taxon>
        <taxon>Archelosauria</taxon>
        <taxon>Archosauria</taxon>
        <taxon>Dinosauria</taxon>
        <taxon>Saurischia</taxon>
        <taxon>Theropoda</taxon>
        <taxon>Coelurosauria</taxon>
        <taxon>Aves</taxon>
        <taxon>Neognathae</taxon>
        <taxon>Neoaves</taxon>
        <taxon>Charadriiformes</taxon>
        <taxon>Glareolidae</taxon>
        <taxon>Glareola</taxon>
    </lineage>
</organism>
<keyword evidence="1" id="KW-0808">Transferase</keyword>
<dbReference type="Pfam" id="PF00075">
    <property type="entry name" value="RNase_H"/>
    <property type="match status" value="1"/>
</dbReference>
<evidence type="ECO:0000256" key="6">
    <source>
        <dbReference type="ARBA" id="ARBA00022801"/>
    </source>
</evidence>
<keyword evidence="5" id="KW-0255">Endonuclease</keyword>
<feature type="domain" description="RNase H type-1" evidence="10">
    <location>
        <begin position="11"/>
        <end position="143"/>
    </location>
</feature>
<comment type="caution">
    <text evidence="11">The sequence shown here is derived from an EMBL/GenBank/DDBJ whole genome shotgun (WGS) entry which is preliminary data.</text>
</comment>
<dbReference type="GO" id="GO:0004523">
    <property type="term" value="F:RNA-DNA hybrid ribonuclease activity"/>
    <property type="evidence" value="ECO:0007669"/>
    <property type="project" value="InterPro"/>
</dbReference>
<dbReference type="PANTHER" id="PTHR41694">
    <property type="entry name" value="ENDOGENOUS RETROVIRUS GROUP K MEMBER POL PROTEIN"/>
    <property type="match status" value="1"/>
</dbReference>
<dbReference type="InterPro" id="IPR017856">
    <property type="entry name" value="Integrase-like_N"/>
</dbReference>
<evidence type="ECO:0000259" key="9">
    <source>
        <dbReference type="PROSITE" id="PS50876"/>
    </source>
</evidence>
<evidence type="ECO:0000256" key="1">
    <source>
        <dbReference type="ARBA" id="ARBA00022679"/>
    </source>
</evidence>
<dbReference type="GO" id="GO:0008270">
    <property type="term" value="F:zinc ion binding"/>
    <property type="evidence" value="ECO:0007669"/>
    <property type="project" value="UniProtKB-KW"/>
</dbReference>
<sequence>ISLRHRVLDTPVDGPTVFTDASSATSQGVAVWQVPGGKWESKLITDSSASVQMLEARAVAVALHLWPQTPCNIVTDSAFVAKMLLRMGKEGQPNTAAATLLEEALVARSAPIAILHVRSHSEVPGFFTMGNDVADQAAGGQVYTLREARDLHSALHIGAKALARTCSIPITVAREVVQTCPHCNS</sequence>
<dbReference type="Gene3D" id="1.10.10.200">
    <property type="match status" value="1"/>
</dbReference>
<name>A0A7L4MQH8_GLAPT</name>
<keyword evidence="6" id="KW-0378">Hydrolase</keyword>
<protein>
    <submittedName>
        <fullName evidence="11">POL1 protein</fullName>
    </submittedName>
</protein>
<keyword evidence="8" id="KW-0862">Zinc</keyword>
<dbReference type="InterPro" id="IPR036397">
    <property type="entry name" value="RNaseH_sf"/>
</dbReference>
<evidence type="ECO:0000256" key="5">
    <source>
        <dbReference type="ARBA" id="ARBA00022759"/>
    </source>
</evidence>
<evidence type="ECO:0000256" key="3">
    <source>
        <dbReference type="ARBA" id="ARBA00022722"/>
    </source>
</evidence>
<dbReference type="Proteomes" id="UP000583049">
    <property type="component" value="Unassembled WGS sequence"/>
</dbReference>
<dbReference type="EMBL" id="VWPO01006804">
    <property type="protein sequence ID" value="NXY80047.1"/>
    <property type="molecule type" value="Genomic_DNA"/>
</dbReference>
<dbReference type="SUPFAM" id="SSF46919">
    <property type="entry name" value="N-terminal Zn binding domain of HIV integrase"/>
    <property type="match status" value="1"/>
</dbReference>
<dbReference type="SUPFAM" id="SSF53098">
    <property type="entry name" value="Ribonuclease H-like"/>
    <property type="match status" value="1"/>
</dbReference>
<evidence type="ECO:0000259" key="10">
    <source>
        <dbReference type="PROSITE" id="PS50879"/>
    </source>
</evidence>
<evidence type="ECO:0000313" key="11">
    <source>
        <dbReference type="EMBL" id="NXY80047.1"/>
    </source>
</evidence>
<evidence type="ECO:0000256" key="7">
    <source>
        <dbReference type="ARBA" id="ARBA00022918"/>
    </source>
</evidence>
<feature type="domain" description="Integrase-type" evidence="9">
    <location>
        <begin position="143"/>
        <end position="184"/>
    </location>
</feature>
<dbReference type="GO" id="GO:0035613">
    <property type="term" value="F:RNA stem-loop binding"/>
    <property type="evidence" value="ECO:0007669"/>
    <property type="project" value="TreeGrafter"/>
</dbReference>
<dbReference type="InterPro" id="IPR002156">
    <property type="entry name" value="RNaseH_domain"/>
</dbReference>
<reference evidence="11 12" key="1">
    <citation type="submission" date="2019-09" db="EMBL/GenBank/DDBJ databases">
        <title>Bird 10,000 Genomes (B10K) Project - Family phase.</title>
        <authorList>
            <person name="Zhang G."/>
        </authorList>
    </citation>
    <scope>NUCLEOTIDE SEQUENCE [LARGE SCALE GENOMIC DNA]</scope>
    <source>
        <strain evidence="11">B10K-CU-031-08</strain>
        <tissue evidence="11">Muscle</tissue>
    </source>
</reference>
<gene>
    <name evidence="11" type="primary">Pol_2</name>
    <name evidence="11" type="ORF">GLAPRA_R15504</name>
</gene>
<evidence type="ECO:0000256" key="2">
    <source>
        <dbReference type="ARBA" id="ARBA00022695"/>
    </source>
</evidence>
<feature type="non-terminal residue" evidence="11">
    <location>
        <position position="1"/>
    </location>
</feature>
<keyword evidence="12" id="KW-1185">Reference proteome</keyword>
<dbReference type="Gene3D" id="3.30.420.10">
    <property type="entry name" value="Ribonuclease H-like superfamily/Ribonuclease H"/>
    <property type="match status" value="1"/>
</dbReference>
<evidence type="ECO:0000256" key="8">
    <source>
        <dbReference type="PROSITE-ProRule" id="PRU00450"/>
    </source>
</evidence>
<keyword evidence="2" id="KW-0548">Nucleotidyltransferase</keyword>
<keyword evidence="7" id="KW-0695">RNA-directed DNA polymerase</keyword>
<dbReference type="PANTHER" id="PTHR41694:SF3">
    <property type="entry name" value="RNA-DIRECTED DNA POLYMERASE-RELATED"/>
    <property type="match status" value="1"/>
</dbReference>
<proteinExistence type="predicted"/>
<evidence type="ECO:0000313" key="12">
    <source>
        <dbReference type="Proteomes" id="UP000583049"/>
    </source>
</evidence>
<keyword evidence="4" id="KW-0479">Metal-binding</keyword>
<dbReference type="InterPro" id="IPR012337">
    <property type="entry name" value="RNaseH-like_sf"/>
</dbReference>
<keyword evidence="3" id="KW-0540">Nuclease</keyword>
<dbReference type="GO" id="GO:0003964">
    <property type="term" value="F:RNA-directed DNA polymerase activity"/>
    <property type="evidence" value="ECO:0007669"/>
    <property type="project" value="UniProtKB-KW"/>
</dbReference>
<feature type="non-terminal residue" evidence="11">
    <location>
        <position position="185"/>
    </location>
</feature>
<keyword evidence="8" id="KW-0863">Zinc-finger</keyword>
<evidence type="ECO:0000256" key="4">
    <source>
        <dbReference type="ARBA" id="ARBA00022723"/>
    </source>
</evidence>
<dbReference type="PROSITE" id="PS50879">
    <property type="entry name" value="RNASE_H_1"/>
    <property type="match status" value="1"/>
</dbReference>
<dbReference type="InterPro" id="IPR003308">
    <property type="entry name" value="Integrase_Zn-bd_dom_N"/>
</dbReference>
<dbReference type="AlphaFoldDB" id="A0A7L4MQH8"/>